<gene>
    <name evidence="3" type="ORF">AFA91_23280</name>
</gene>
<evidence type="ECO:0000256" key="2">
    <source>
        <dbReference type="ARBA" id="ARBA00023002"/>
    </source>
</evidence>
<dbReference type="RefSeq" id="WP_049746787.1">
    <property type="nucleotide sequence ID" value="NZ_CP012150.1"/>
</dbReference>
<dbReference type="Proteomes" id="UP000062255">
    <property type="component" value="Chromosome"/>
</dbReference>
<comment type="similarity">
    <text evidence="1">Belongs to the LDH2/MDH2 oxidoreductase family.</text>
</comment>
<sequence>MTDTLSTQRRFTADDVVAVGAEILRANGVPQNDARLVAESLVTADLWGHPSHGMLRLPWYVARLKSGAMQAVTDPRVVSSFAAVSVLDGRDGIGQVVTHRAVSMAADAAAGHGVGVVAVRNSNHFGTAAYWTRMLAERDCVGILTTNGSPAMAPWGGVEKLVGANPWSIAVPGGDQGAIVLDIANIGVARGKVYAARERGQQLPQGWAIDATGLPTTDPQAAIDGLLLPMAGHKGYAISFMMDVLSGVLTGSSFGTDVVGPYVPDKRSGCGHLVIAINIDAIMPPALFAERMAELIDSVKHSRPAPGQEILVPGELENRAVATAAGSVSLPAKTIADLDALATESGVPTLSGDA</sequence>
<keyword evidence="2" id="KW-0560">Oxidoreductase</keyword>
<dbReference type="PANTHER" id="PTHR11091:SF0">
    <property type="entry name" value="MALATE DEHYDROGENASE"/>
    <property type="match status" value="1"/>
</dbReference>
<accession>A0A0K0XA72</accession>
<dbReference type="InterPro" id="IPR043143">
    <property type="entry name" value="Mal/L-sulf/L-lact_DH-like_NADP"/>
</dbReference>
<dbReference type="InterPro" id="IPR036111">
    <property type="entry name" value="Mal/L-sulfo/L-lacto_DH-like_sf"/>
</dbReference>
<dbReference type="PATRIC" id="fig|134601.6.peg.4805"/>
<dbReference type="InterPro" id="IPR003767">
    <property type="entry name" value="Malate/L-lactate_DH-like"/>
</dbReference>
<dbReference type="KEGG" id="mgo:AFA91_23280"/>
<dbReference type="InterPro" id="IPR043144">
    <property type="entry name" value="Mal/L-sulf/L-lact_DH-like_ah"/>
</dbReference>
<dbReference type="STRING" id="134601.AFA91_23280"/>
<dbReference type="SUPFAM" id="SSF89733">
    <property type="entry name" value="L-sulfolactate dehydrogenase-like"/>
    <property type="match status" value="1"/>
</dbReference>
<organism evidence="3 4">
    <name type="scientific">Mycolicibacterium goodii</name>
    <name type="common">Mycobacterium goodii</name>
    <dbReference type="NCBI Taxonomy" id="134601"/>
    <lineage>
        <taxon>Bacteria</taxon>
        <taxon>Bacillati</taxon>
        <taxon>Actinomycetota</taxon>
        <taxon>Actinomycetes</taxon>
        <taxon>Mycobacteriales</taxon>
        <taxon>Mycobacteriaceae</taxon>
        <taxon>Mycolicibacterium</taxon>
    </lineage>
</organism>
<dbReference type="OrthoDB" id="924592at2"/>
<evidence type="ECO:0000313" key="4">
    <source>
        <dbReference type="Proteomes" id="UP000062255"/>
    </source>
</evidence>
<protein>
    <submittedName>
        <fullName evidence="3">Lactate dehydrogenase</fullName>
    </submittedName>
</protein>
<dbReference type="Pfam" id="PF02615">
    <property type="entry name" value="Ldh_2"/>
    <property type="match status" value="1"/>
</dbReference>
<evidence type="ECO:0000313" key="3">
    <source>
        <dbReference type="EMBL" id="AKS34329.1"/>
    </source>
</evidence>
<reference evidence="3 4" key="1">
    <citation type="submission" date="2015-07" db="EMBL/GenBank/DDBJ databases">
        <title>Complete genome sequence of Mycobacterium goodii X7B, a facultative thermophilic biodesulfurizing bacterium.</title>
        <authorList>
            <person name="Yu B."/>
            <person name="Li F."/>
            <person name="Xu P."/>
        </authorList>
    </citation>
    <scope>NUCLEOTIDE SEQUENCE [LARGE SCALE GENOMIC DNA]</scope>
    <source>
        <strain evidence="3 4">X7B</strain>
    </source>
</reference>
<dbReference type="Gene3D" id="3.30.1370.60">
    <property type="entry name" value="Hypothetical oxidoreductase yiak, domain 2"/>
    <property type="match status" value="1"/>
</dbReference>
<dbReference type="EMBL" id="CP012150">
    <property type="protein sequence ID" value="AKS34329.1"/>
    <property type="molecule type" value="Genomic_DNA"/>
</dbReference>
<proteinExistence type="inferred from homology"/>
<dbReference type="AlphaFoldDB" id="A0A0K0XA72"/>
<evidence type="ECO:0000256" key="1">
    <source>
        <dbReference type="ARBA" id="ARBA00006056"/>
    </source>
</evidence>
<name>A0A0K0XA72_MYCGD</name>
<dbReference type="Gene3D" id="1.10.1530.10">
    <property type="match status" value="1"/>
</dbReference>
<dbReference type="PANTHER" id="PTHR11091">
    <property type="entry name" value="OXIDOREDUCTASE-RELATED"/>
    <property type="match status" value="1"/>
</dbReference>
<dbReference type="GO" id="GO:0016491">
    <property type="term" value="F:oxidoreductase activity"/>
    <property type="evidence" value="ECO:0007669"/>
    <property type="project" value="UniProtKB-KW"/>
</dbReference>